<dbReference type="EMBL" id="AAAICE010000122">
    <property type="protein sequence ID" value="EAC3883743.1"/>
    <property type="molecule type" value="Genomic_DNA"/>
</dbReference>
<dbReference type="InterPro" id="IPR010982">
    <property type="entry name" value="Lambda_DNA-bd_dom_sf"/>
</dbReference>
<dbReference type="InterPro" id="IPR052345">
    <property type="entry name" value="Rad_response_metalloprotease"/>
</dbReference>
<dbReference type="SUPFAM" id="SSF47413">
    <property type="entry name" value="lambda repressor-like DNA-binding domains"/>
    <property type="match status" value="1"/>
</dbReference>
<comment type="caution">
    <text evidence="2">The sequence shown here is derived from an EMBL/GenBank/DDBJ whole genome shotgun (WGS) entry which is preliminary data.</text>
</comment>
<organism evidence="2 3">
    <name type="scientific">Listeria monocytogenes</name>
    <dbReference type="NCBI Taxonomy" id="1639"/>
    <lineage>
        <taxon>Bacteria</taxon>
        <taxon>Bacillati</taxon>
        <taxon>Bacillota</taxon>
        <taxon>Bacilli</taxon>
        <taxon>Bacillales</taxon>
        <taxon>Listeriaceae</taxon>
        <taxon>Listeria</taxon>
    </lineage>
</organism>
<dbReference type="GO" id="GO:0003677">
    <property type="term" value="F:DNA binding"/>
    <property type="evidence" value="ECO:0007669"/>
    <property type="project" value="InterPro"/>
</dbReference>
<evidence type="ECO:0000259" key="1">
    <source>
        <dbReference type="PROSITE" id="PS50943"/>
    </source>
</evidence>
<dbReference type="PANTHER" id="PTHR43236">
    <property type="entry name" value="ANTITOXIN HIGA1"/>
    <property type="match status" value="1"/>
</dbReference>
<feature type="domain" description="HTH cro/C1-type" evidence="1">
    <location>
        <begin position="10"/>
        <end position="64"/>
    </location>
</feature>
<evidence type="ECO:0000313" key="2">
    <source>
        <dbReference type="EMBL" id="EAC3883743.1"/>
    </source>
</evidence>
<name>A0AA87CLV5_LISMN</name>
<protein>
    <submittedName>
        <fullName evidence="2">XRE family transcriptional regulator</fullName>
    </submittedName>
</protein>
<dbReference type="Pfam" id="PF01381">
    <property type="entry name" value="HTH_3"/>
    <property type="match status" value="1"/>
</dbReference>
<evidence type="ECO:0000313" key="3">
    <source>
        <dbReference type="Proteomes" id="UP000356407"/>
    </source>
</evidence>
<gene>
    <name evidence="2" type="ORF">B4X68_17340</name>
</gene>
<dbReference type="InterPro" id="IPR001387">
    <property type="entry name" value="Cro/C1-type_HTH"/>
</dbReference>
<reference evidence="2 3" key="1">
    <citation type="submission" date="2018-08" db="EMBL/GenBank/DDBJ databases">
        <authorList>
            <consortium name="GenomeTrakr: Next Generation Sequencing Network for Food Pathogen Tracability"/>
        </authorList>
    </citation>
    <scope>NUCLEOTIDE SEQUENCE [LARGE SCALE GENOMIC DNA]</scope>
    <source>
        <strain evidence="2 3">CFSAN060999</strain>
    </source>
</reference>
<dbReference type="CDD" id="cd00093">
    <property type="entry name" value="HTH_XRE"/>
    <property type="match status" value="1"/>
</dbReference>
<accession>A0AA87CLV5</accession>
<proteinExistence type="predicted"/>
<dbReference type="AlphaFoldDB" id="A0AA87CLV5"/>
<dbReference type="SMART" id="SM00530">
    <property type="entry name" value="HTH_XRE"/>
    <property type="match status" value="1"/>
</dbReference>
<dbReference type="PANTHER" id="PTHR43236:SF1">
    <property type="entry name" value="BLL7220 PROTEIN"/>
    <property type="match status" value="1"/>
</dbReference>
<dbReference type="Gene3D" id="1.10.260.40">
    <property type="entry name" value="lambda repressor-like DNA-binding domains"/>
    <property type="match status" value="1"/>
</dbReference>
<dbReference type="Proteomes" id="UP000356407">
    <property type="component" value="Unassembled WGS sequence"/>
</dbReference>
<dbReference type="PROSITE" id="PS50943">
    <property type="entry name" value="HTH_CROC1"/>
    <property type="match status" value="1"/>
</dbReference>
<sequence length="109" mass="12968">MEQKLYAKMIREKRKALGWTQKELAEKIFSTQQAVARWEYSITEPNLESLTALSKALGVPESHFIDKEIVETEEDFLTLYRSLNPRDRENTISYMRLLKKQEIERNNFI</sequence>